<evidence type="ECO:0000256" key="2">
    <source>
        <dbReference type="ARBA" id="ARBA00004123"/>
    </source>
</evidence>
<comment type="subcellular location">
    <subcellularLocation>
        <location evidence="2">Nucleus</location>
    </subcellularLocation>
</comment>
<reference evidence="11" key="1">
    <citation type="submission" date="2024-02" db="EMBL/GenBank/DDBJ databases">
        <authorList>
            <consortium name="ELIXIR-Norway"/>
            <consortium name="Elixir Norway"/>
        </authorList>
    </citation>
    <scope>NUCLEOTIDE SEQUENCE</scope>
</reference>
<evidence type="ECO:0000256" key="9">
    <source>
        <dbReference type="SAM" id="Phobius"/>
    </source>
</evidence>
<dbReference type="EMBL" id="OZ019899">
    <property type="protein sequence ID" value="CAK9231320.1"/>
    <property type="molecule type" value="Genomic_DNA"/>
</dbReference>
<keyword evidence="9" id="KW-0472">Membrane</keyword>
<comment type="subunit">
    <text evidence="4">Part of a tri-snRNP complex.</text>
</comment>
<feature type="domain" description="U4/U6.U5 small nuclear ribonucleoprotein 27kDa protein" evidence="10">
    <location>
        <begin position="195"/>
        <end position="249"/>
    </location>
</feature>
<comment type="similarity">
    <text evidence="3">Belongs to the SNUT3 family.</text>
</comment>
<keyword evidence="5" id="KW-0507">mRNA processing</keyword>
<proteinExistence type="inferred from homology"/>
<feature type="compositionally biased region" description="Basic and acidic residues" evidence="8">
    <location>
        <begin position="41"/>
        <end position="74"/>
    </location>
</feature>
<evidence type="ECO:0000256" key="5">
    <source>
        <dbReference type="ARBA" id="ARBA00022664"/>
    </source>
</evidence>
<organism evidence="11 12">
    <name type="scientific">Sphagnum troendelagicum</name>
    <dbReference type="NCBI Taxonomy" id="128251"/>
    <lineage>
        <taxon>Eukaryota</taxon>
        <taxon>Viridiplantae</taxon>
        <taxon>Streptophyta</taxon>
        <taxon>Embryophyta</taxon>
        <taxon>Bryophyta</taxon>
        <taxon>Sphagnophytina</taxon>
        <taxon>Sphagnopsida</taxon>
        <taxon>Sphagnales</taxon>
        <taxon>Sphagnaceae</taxon>
        <taxon>Sphagnum</taxon>
    </lineage>
</organism>
<dbReference type="Pfam" id="PF08648">
    <property type="entry name" value="SNRNP27"/>
    <property type="match status" value="1"/>
</dbReference>
<dbReference type="PANTHER" id="PTHR31077:SF1">
    <property type="entry name" value="U4_U6.U5 SMALL NUCLEAR RIBONUCLEOPROTEIN 27 KDA PROTEIN"/>
    <property type="match status" value="1"/>
</dbReference>
<feature type="region of interest" description="Disordered" evidence="8">
    <location>
        <begin position="222"/>
        <end position="253"/>
    </location>
</feature>
<feature type="region of interest" description="Disordered" evidence="8">
    <location>
        <begin position="41"/>
        <end position="158"/>
    </location>
</feature>
<sequence>MYAEALCASNVGFEVFSVVVSGRGILLLCFVLAVDRRRERERGGGDRERDRDRERDSRDWERERDRDRDRDRDRRRVARSRSRSPVNDRHRRSDSPVDRHGDRGHKTTDERRDGSRRERERSRDRGYGPEVDKTREKGDKKVVSDKRDKGGESFNGLDSQRAAIVAQFVDGIASEQHKGGEGPLSSTPPVLEDNNDDDVMKKLGIPTTFNTTKGKYVADTNHSAVKLTTKRQPRQYMNRRGGFNRPLPAESNR</sequence>
<dbReference type="Proteomes" id="UP001497512">
    <property type="component" value="Chromosome 7"/>
</dbReference>
<feature type="transmembrane region" description="Helical" evidence="9">
    <location>
        <begin position="15"/>
        <end position="34"/>
    </location>
</feature>
<dbReference type="InterPro" id="IPR013957">
    <property type="entry name" value="SNRNP27"/>
</dbReference>
<evidence type="ECO:0000313" key="12">
    <source>
        <dbReference type="Proteomes" id="UP001497512"/>
    </source>
</evidence>
<feature type="region of interest" description="Disordered" evidence="8">
    <location>
        <begin position="175"/>
        <end position="196"/>
    </location>
</feature>
<evidence type="ECO:0000256" key="4">
    <source>
        <dbReference type="ARBA" id="ARBA00011825"/>
    </source>
</evidence>
<evidence type="ECO:0000313" key="11">
    <source>
        <dbReference type="EMBL" id="CAK9231320.1"/>
    </source>
</evidence>
<protein>
    <recommendedName>
        <fullName evidence="10">U4/U6.U5 small nuclear ribonucleoprotein 27kDa protein domain-containing protein</fullName>
    </recommendedName>
</protein>
<evidence type="ECO:0000259" key="10">
    <source>
        <dbReference type="Pfam" id="PF08648"/>
    </source>
</evidence>
<name>A0ABP0UVE2_9BRYO</name>
<keyword evidence="9" id="KW-1133">Transmembrane helix</keyword>
<dbReference type="PANTHER" id="PTHR31077">
    <property type="entry name" value="U4/U6.U5 SMALL NUCLEAR RIBONUCLEOPROTEIN 27 KDA PROTEIN"/>
    <property type="match status" value="1"/>
</dbReference>
<feature type="compositionally biased region" description="Basic and acidic residues" evidence="8">
    <location>
        <begin position="86"/>
        <end position="151"/>
    </location>
</feature>
<keyword evidence="9" id="KW-0812">Transmembrane</keyword>
<evidence type="ECO:0000256" key="7">
    <source>
        <dbReference type="ARBA" id="ARBA00023242"/>
    </source>
</evidence>
<evidence type="ECO:0000256" key="1">
    <source>
        <dbReference type="ARBA" id="ARBA00003632"/>
    </source>
</evidence>
<accession>A0ABP0UVE2</accession>
<comment type="function">
    <text evidence="1">May play a role in mRNA splicing.</text>
</comment>
<keyword evidence="12" id="KW-1185">Reference proteome</keyword>
<evidence type="ECO:0000256" key="8">
    <source>
        <dbReference type="SAM" id="MobiDB-lite"/>
    </source>
</evidence>
<keyword evidence="7" id="KW-0539">Nucleus</keyword>
<evidence type="ECO:0000256" key="6">
    <source>
        <dbReference type="ARBA" id="ARBA00023187"/>
    </source>
</evidence>
<keyword evidence="6" id="KW-0508">mRNA splicing</keyword>
<gene>
    <name evidence="11" type="ORF">CSSPTR1EN2_LOCUS20499</name>
</gene>
<evidence type="ECO:0000256" key="3">
    <source>
        <dbReference type="ARBA" id="ARBA00008218"/>
    </source>
</evidence>